<name>D3L6S7_OENOE</name>
<reference evidence="1 2" key="1">
    <citation type="journal article" date="2010" name="Appl. Microbiol. Biotechnol.">
        <title>Genotypic diversity in Oenococcus oeni by high-density microarray comparative genome hybridization and whole genome sequencing.</title>
        <authorList>
            <person name="Borneman A.R."/>
            <person name="Bartowsky E.J."/>
            <person name="McCarthy J."/>
            <person name="Chambers P.J."/>
        </authorList>
    </citation>
    <scope>NUCLEOTIDE SEQUENCE [LARGE SCALE GENOMIC DNA]</scope>
    <source>
        <strain evidence="1 2">AWRIB429</strain>
    </source>
</reference>
<dbReference type="RefSeq" id="WP_002817988.1">
    <property type="nucleotide sequence ID" value="NZ_ACSE01000001.1"/>
</dbReference>
<dbReference type="Proteomes" id="UP000003075">
    <property type="component" value="Unassembled WGS sequence"/>
</dbReference>
<proteinExistence type="predicted"/>
<evidence type="ECO:0000313" key="1">
    <source>
        <dbReference type="EMBL" id="EFD89409.1"/>
    </source>
</evidence>
<dbReference type="EMBL" id="ACSE01000001">
    <property type="protein sequence ID" value="EFD89409.1"/>
    <property type="molecule type" value="Genomic_DNA"/>
</dbReference>
<gene>
    <name evidence="1" type="ORF">AWRIB429_0057</name>
</gene>
<dbReference type="AlphaFoldDB" id="D3L6S7"/>
<dbReference type="GeneID" id="75064906"/>
<accession>D3L6S7</accession>
<sequence length="48" mass="5971">MEKNDLSSAYRRLKSPSIKTRNRAKKIIQEYKKICRIRFWNRRESENQ</sequence>
<evidence type="ECO:0000313" key="2">
    <source>
        <dbReference type="Proteomes" id="UP000003075"/>
    </source>
</evidence>
<protein>
    <submittedName>
        <fullName evidence="1">Uncharacterized protein</fullName>
    </submittedName>
</protein>
<dbReference type="InterPro" id="IPR049844">
    <property type="entry name" value="RsaX20-like"/>
</dbReference>
<comment type="caution">
    <text evidence="1">The sequence shown here is derived from an EMBL/GenBank/DDBJ whole genome shotgun (WGS) entry which is preliminary data.</text>
</comment>
<dbReference type="NCBIfam" id="NF038026">
    <property type="entry name" value="RsaX20_sORF"/>
    <property type="match status" value="1"/>
</dbReference>
<organism evidence="1 2">
    <name type="scientific">Oenococcus oeni AWRIB429</name>
    <dbReference type="NCBI Taxonomy" id="655225"/>
    <lineage>
        <taxon>Bacteria</taxon>
        <taxon>Bacillati</taxon>
        <taxon>Bacillota</taxon>
        <taxon>Bacilli</taxon>
        <taxon>Lactobacillales</taxon>
        <taxon>Lactobacillaceae</taxon>
        <taxon>Oenococcus</taxon>
    </lineage>
</organism>